<dbReference type="InterPro" id="IPR011256">
    <property type="entry name" value="Reg_factor_effector_dom_sf"/>
</dbReference>
<evidence type="ECO:0000313" key="2">
    <source>
        <dbReference type="EMBL" id="PWJ23094.1"/>
    </source>
</evidence>
<dbReference type="AlphaFoldDB" id="A0A2Y9CAL0"/>
<sequence>MEYEIVELEEKKVAGLRARTNNFAPDMTQVIGGLWQRFYQEAYPHITGMVNGKSLGIYSGYEGDEKSDYDITVACEVDGSGALPEGTSLFMIPAGKYAKFVVTGDLHAEIAKFWKNLWAMDLDRTFVCDFEEYQNKDVENAVIHVYIGIK</sequence>
<dbReference type="PANTHER" id="PTHR36444:SF2">
    <property type="entry name" value="TRANSCRIPTIONAL REGULATOR PROTEIN YOBU-RELATED"/>
    <property type="match status" value="1"/>
</dbReference>
<name>A0A2Y9CAL0_9FIRM</name>
<dbReference type="InterPro" id="IPR053182">
    <property type="entry name" value="YobU-like_regulator"/>
</dbReference>
<dbReference type="Proteomes" id="UP000245845">
    <property type="component" value="Unassembled WGS sequence"/>
</dbReference>
<reference evidence="2 3" key="1">
    <citation type="submission" date="2018-05" db="EMBL/GenBank/DDBJ databases">
        <title>The Hungate 1000. A catalogue of reference genomes from the rumen microbiome.</title>
        <authorList>
            <person name="Kelly W."/>
        </authorList>
    </citation>
    <scope>NUCLEOTIDE SEQUENCE [LARGE SCALE GENOMIC DNA]</scope>
    <source>
        <strain evidence="2 3">NLAE-zl-C242</strain>
    </source>
</reference>
<accession>A0A2Y9CAL0</accession>
<dbReference type="RefSeq" id="WP_109733090.1">
    <property type="nucleotide sequence ID" value="NZ_BAAACK010000024.1"/>
</dbReference>
<dbReference type="Gene3D" id="3.20.80.10">
    <property type="entry name" value="Regulatory factor, effector binding domain"/>
    <property type="match status" value="1"/>
</dbReference>
<dbReference type="SUPFAM" id="SSF55136">
    <property type="entry name" value="Probable bacterial effector-binding domain"/>
    <property type="match status" value="1"/>
</dbReference>
<evidence type="ECO:0000259" key="1">
    <source>
        <dbReference type="SMART" id="SM00871"/>
    </source>
</evidence>
<keyword evidence="3" id="KW-1185">Reference proteome</keyword>
<dbReference type="InterPro" id="IPR010499">
    <property type="entry name" value="AraC_E-bd"/>
</dbReference>
<feature type="domain" description="AraC effector-binding" evidence="1">
    <location>
        <begin position="1"/>
        <end position="150"/>
    </location>
</feature>
<gene>
    <name evidence="2" type="ORF">A8806_11528</name>
</gene>
<proteinExistence type="predicted"/>
<dbReference type="InterPro" id="IPR029441">
    <property type="entry name" value="Cass2"/>
</dbReference>
<dbReference type="EMBL" id="QGDL01000015">
    <property type="protein sequence ID" value="PWJ23094.1"/>
    <property type="molecule type" value="Genomic_DNA"/>
</dbReference>
<organism evidence="2 3">
    <name type="scientific">Faecalicatena orotica</name>
    <dbReference type="NCBI Taxonomy" id="1544"/>
    <lineage>
        <taxon>Bacteria</taxon>
        <taxon>Bacillati</taxon>
        <taxon>Bacillota</taxon>
        <taxon>Clostridia</taxon>
        <taxon>Lachnospirales</taxon>
        <taxon>Lachnospiraceae</taxon>
        <taxon>Faecalicatena</taxon>
    </lineage>
</organism>
<dbReference type="PANTHER" id="PTHR36444">
    <property type="entry name" value="TRANSCRIPTIONAL REGULATOR PROTEIN YOBU-RELATED"/>
    <property type="match status" value="1"/>
</dbReference>
<evidence type="ECO:0000313" key="3">
    <source>
        <dbReference type="Proteomes" id="UP000245845"/>
    </source>
</evidence>
<dbReference type="OrthoDB" id="9801008at2"/>
<dbReference type="Pfam" id="PF14526">
    <property type="entry name" value="Cass2"/>
    <property type="match status" value="1"/>
</dbReference>
<dbReference type="SMART" id="SM00871">
    <property type="entry name" value="AraC_E_bind"/>
    <property type="match status" value="1"/>
</dbReference>
<comment type="caution">
    <text evidence="2">The sequence shown here is derived from an EMBL/GenBank/DDBJ whole genome shotgun (WGS) entry which is preliminary data.</text>
</comment>
<protein>
    <submittedName>
        <fullName evidence="2">Putative transcriptional regulator YdeE</fullName>
    </submittedName>
</protein>